<dbReference type="Pfam" id="PF16901">
    <property type="entry name" value="DAO_C"/>
    <property type="match status" value="1"/>
</dbReference>
<dbReference type="Gene3D" id="1.10.8.870">
    <property type="entry name" value="Alpha-glycerophosphate oxidase, cap domain"/>
    <property type="match status" value="1"/>
</dbReference>
<comment type="similarity">
    <text evidence="2">Belongs to the FAD-dependent glycerol-3-phosphate dehydrogenase family.</text>
</comment>
<evidence type="ECO:0000259" key="8">
    <source>
        <dbReference type="Pfam" id="PF16901"/>
    </source>
</evidence>
<evidence type="ECO:0000313" key="10">
    <source>
        <dbReference type="Proteomes" id="UP000239866"/>
    </source>
</evidence>
<dbReference type="Gene3D" id="3.50.50.60">
    <property type="entry name" value="FAD/NAD(P)-binding domain"/>
    <property type="match status" value="1"/>
</dbReference>
<feature type="domain" description="Alpha-glycerophosphate oxidase C-terminal" evidence="8">
    <location>
        <begin position="408"/>
        <end position="508"/>
    </location>
</feature>
<gene>
    <name evidence="9" type="ORF">C7H09_04700</name>
</gene>
<keyword evidence="4" id="KW-0319">Glycerol metabolism</keyword>
<accession>A0A2T1KRC0</accession>
<reference evidence="9 10" key="1">
    <citation type="submission" date="2018-03" db="EMBL/GenBank/DDBJ databases">
        <title>Marinobacter brunus sp. nov., a marine bacterium of Gamma-proteobacteria isolated from the surface seawater of the South China Sea.</title>
        <authorList>
            <person name="Cheng H."/>
            <person name="Wu Y.-H."/>
            <person name="Xamxidin M."/>
            <person name="Xu X.-W."/>
        </authorList>
    </citation>
    <scope>NUCLEOTIDE SEQUENCE [LARGE SCALE GENOMIC DNA]</scope>
    <source>
        <strain evidence="9 10">NH169-3</strain>
    </source>
</reference>
<dbReference type="InterPro" id="IPR031656">
    <property type="entry name" value="DAO_C"/>
</dbReference>
<evidence type="ECO:0000259" key="7">
    <source>
        <dbReference type="Pfam" id="PF01266"/>
    </source>
</evidence>
<keyword evidence="10" id="KW-1185">Reference proteome</keyword>
<dbReference type="Gene3D" id="3.30.9.10">
    <property type="entry name" value="D-Amino Acid Oxidase, subunit A, domain 2"/>
    <property type="match status" value="1"/>
</dbReference>
<dbReference type="InterPro" id="IPR038299">
    <property type="entry name" value="DAO_C_sf"/>
</dbReference>
<dbReference type="AlphaFoldDB" id="A0A2T1KRC0"/>
<keyword evidence="3" id="KW-0285">Flavoprotein</keyword>
<dbReference type="InterPro" id="IPR006076">
    <property type="entry name" value="FAD-dep_OxRdtase"/>
</dbReference>
<dbReference type="RefSeq" id="WP_106761460.1">
    <property type="nucleotide sequence ID" value="NZ_PXNP01000016.1"/>
</dbReference>
<keyword evidence="6" id="KW-0560">Oxidoreductase</keyword>
<dbReference type="EMBL" id="PXNP01000016">
    <property type="protein sequence ID" value="PSF12182.1"/>
    <property type="molecule type" value="Genomic_DNA"/>
</dbReference>
<feature type="domain" description="FAD dependent oxidoreductase" evidence="7">
    <location>
        <begin position="18"/>
        <end position="379"/>
    </location>
</feature>
<dbReference type="PANTHER" id="PTHR11985:SF35">
    <property type="entry name" value="ANAEROBIC GLYCEROL-3-PHOSPHATE DEHYDROGENASE SUBUNIT A"/>
    <property type="match status" value="1"/>
</dbReference>
<evidence type="ECO:0000313" key="9">
    <source>
        <dbReference type="EMBL" id="PSF12182.1"/>
    </source>
</evidence>
<dbReference type="InterPro" id="IPR036188">
    <property type="entry name" value="FAD/NAD-bd_sf"/>
</dbReference>
<name>A0A2T1KRC0_9GAMM</name>
<dbReference type="OrthoDB" id="9766796at2"/>
<dbReference type="GO" id="GO:0046168">
    <property type="term" value="P:glycerol-3-phosphate catabolic process"/>
    <property type="evidence" value="ECO:0007669"/>
    <property type="project" value="TreeGrafter"/>
</dbReference>
<dbReference type="PRINTS" id="PR01001">
    <property type="entry name" value="FADG3PDH"/>
</dbReference>
<evidence type="ECO:0000256" key="4">
    <source>
        <dbReference type="ARBA" id="ARBA00022798"/>
    </source>
</evidence>
<proteinExistence type="inferred from homology"/>
<dbReference type="PANTHER" id="PTHR11985">
    <property type="entry name" value="GLYCEROL-3-PHOSPHATE DEHYDROGENASE"/>
    <property type="match status" value="1"/>
</dbReference>
<dbReference type="SUPFAM" id="SSF51905">
    <property type="entry name" value="FAD/NAD(P)-binding domain"/>
    <property type="match status" value="1"/>
</dbReference>
<evidence type="ECO:0000256" key="1">
    <source>
        <dbReference type="ARBA" id="ARBA00001974"/>
    </source>
</evidence>
<comment type="cofactor">
    <cofactor evidence="1">
        <name>FAD</name>
        <dbReference type="ChEBI" id="CHEBI:57692"/>
    </cofactor>
</comment>
<dbReference type="InterPro" id="IPR000447">
    <property type="entry name" value="G3P_DH_FAD-dep"/>
</dbReference>
<dbReference type="Proteomes" id="UP000239866">
    <property type="component" value="Unassembled WGS sequence"/>
</dbReference>
<dbReference type="GO" id="GO:0006071">
    <property type="term" value="P:glycerol metabolic process"/>
    <property type="evidence" value="ECO:0007669"/>
    <property type="project" value="UniProtKB-KW"/>
</dbReference>
<keyword evidence="5" id="KW-0274">FAD</keyword>
<dbReference type="GO" id="GO:0004368">
    <property type="term" value="F:glycerol-3-phosphate dehydrogenase (quinone) activity"/>
    <property type="evidence" value="ECO:0007669"/>
    <property type="project" value="InterPro"/>
</dbReference>
<dbReference type="Pfam" id="PF01266">
    <property type="entry name" value="DAO"/>
    <property type="match status" value="1"/>
</dbReference>
<evidence type="ECO:0000256" key="3">
    <source>
        <dbReference type="ARBA" id="ARBA00022630"/>
    </source>
</evidence>
<organism evidence="9 10">
    <name type="scientific">Marinobacter fuscus</name>
    <dbReference type="NCBI Taxonomy" id="2109942"/>
    <lineage>
        <taxon>Bacteria</taxon>
        <taxon>Pseudomonadati</taxon>
        <taxon>Pseudomonadota</taxon>
        <taxon>Gammaproteobacteria</taxon>
        <taxon>Pseudomonadales</taxon>
        <taxon>Marinobacteraceae</taxon>
        <taxon>Marinobacter</taxon>
    </lineage>
</organism>
<evidence type="ECO:0000256" key="6">
    <source>
        <dbReference type="ARBA" id="ARBA00023002"/>
    </source>
</evidence>
<evidence type="ECO:0000256" key="5">
    <source>
        <dbReference type="ARBA" id="ARBA00022827"/>
    </source>
</evidence>
<protein>
    <submittedName>
        <fullName evidence="9">FAD-dependent oxidoreductase</fullName>
    </submittedName>
</protein>
<evidence type="ECO:0000256" key="2">
    <source>
        <dbReference type="ARBA" id="ARBA00007330"/>
    </source>
</evidence>
<comment type="caution">
    <text evidence="9">The sequence shown here is derived from an EMBL/GenBank/DDBJ whole genome shotgun (WGS) entry which is preliminary data.</text>
</comment>
<sequence>MNRQQMLEQLQTKPHTFDVIVIGGGITGAGVAREAAGSGLKTLLVEQKDFAWGTSSRSSKMVHGGLRYLASGHFGLTRDALRERERLMREAPGLVEPLPFLMPHYKGAFPGPRVFQILLRLYDRLAGIRSRGQLTAAETGQWAPGLNSKHLLATSRFTDAVTDDARLVQRLIREASLAGAWCLNYVAADTLERDQDGRVTGVRLCPETAPESSGDEPGLTVHCQHIINATGVWADRLQKQVNTNNHLTLRPLRGSHLMIPWHKLPVTCAVSLMHPSDKRPVFAFPWAGATVLGTTDLEHASDLNQEPAITSAEVDYLLQIAGRLFPTAGIEPHDILSTWAGVRPVVTDGSSKTPSRENREHAVCEDHGLISIAGGKLTTFRPMARQALTLALGKGAADKLRADIAPVFTPGPVSARPRGIPAITWQRLQGYYGADLPALLSQADTNTVANTSVLWAEILWACQQEQVEHLDDLMLRRTRLGLVLPNGGSETLPHIRERCQALLGWSDGRWDQEQARYLALHRKAYQLPAADFQPGDTLRG</sequence>